<dbReference type="HOGENOM" id="CLU_2304986_0_0_6"/>
<proteinExistence type="predicted"/>
<organism evidence="1 2">
    <name type="scientific">Pseudoxanthomonas suwonensis (strain 11-1)</name>
    <dbReference type="NCBI Taxonomy" id="743721"/>
    <lineage>
        <taxon>Bacteria</taxon>
        <taxon>Pseudomonadati</taxon>
        <taxon>Pseudomonadota</taxon>
        <taxon>Gammaproteobacteria</taxon>
        <taxon>Lysobacterales</taxon>
        <taxon>Lysobacteraceae</taxon>
        <taxon>Pseudoxanthomonas</taxon>
    </lineage>
</organism>
<dbReference type="EMBL" id="CP002446">
    <property type="protein sequence ID" value="ADV26923.1"/>
    <property type="molecule type" value="Genomic_DNA"/>
</dbReference>
<evidence type="ECO:0000313" key="2">
    <source>
        <dbReference type="Proteomes" id="UP000008632"/>
    </source>
</evidence>
<evidence type="ECO:0000313" key="1">
    <source>
        <dbReference type="EMBL" id="ADV26923.1"/>
    </source>
</evidence>
<reference evidence="1 2" key="1">
    <citation type="submission" date="2011-01" db="EMBL/GenBank/DDBJ databases">
        <title>Complete sequence of Pseudoxanthomonas suwonensis 11-1.</title>
        <authorList>
            <consortium name="US DOE Joint Genome Institute"/>
            <person name="Lucas S."/>
            <person name="Copeland A."/>
            <person name="Lapidus A."/>
            <person name="Cheng J.-F."/>
            <person name="Goodwin L."/>
            <person name="Pitluck S."/>
            <person name="Teshima H."/>
            <person name="Detter J.C."/>
            <person name="Han C."/>
            <person name="Tapia R."/>
            <person name="Land M."/>
            <person name="Hauser L."/>
            <person name="Kyrpides N."/>
            <person name="Ivanova N."/>
            <person name="Ovchinnikova G."/>
            <person name="Siebers A.K."/>
            <person name="Allgaier M."/>
            <person name="Thelen M.P."/>
            <person name="Hugenholtz P."/>
            <person name="Gladden J."/>
            <person name="Woyke T."/>
        </authorList>
    </citation>
    <scope>NUCLEOTIDE SEQUENCE [LARGE SCALE GENOMIC DNA]</scope>
    <source>
        <strain evidence="2">11-1</strain>
    </source>
</reference>
<protein>
    <recommendedName>
        <fullName evidence="3">EF-hand domain-containing protein</fullName>
    </recommendedName>
</protein>
<dbReference type="eggNOG" id="ENOG5030NF4">
    <property type="taxonomic scope" value="Bacteria"/>
</dbReference>
<dbReference type="KEGG" id="psu:Psesu_1073"/>
<accession>E6WRX4</accession>
<dbReference type="STRING" id="743721.Psesu_1073"/>
<dbReference type="AlphaFoldDB" id="E6WRX4"/>
<keyword evidence="2" id="KW-1185">Reference proteome</keyword>
<dbReference type="RefSeq" id="WP_013534753.1">
    <property type="nucleotide sequence ID" value="NC_014924.1"/>
</dbReference>
<dbReference type="OrthoDB" id="5988095at2"/>
<gene>
    <name evidence="1" type="ordered locus">Psesu_1073</name>
</gene>
<dbReference type="Proteomes" id="UP000008632">
    <property type="component" value="Chromosome"/>
</dbReference>
<evidence type="ECO:0008006" key="3">
    <source>
        <dbReference type="Google" id="ProtNLM"/>
    </source>
</evidence>
<name>E6WRX4_PSEUU</name>
<sequence>MLLRGRMSPRRKVLLGLLAAVFVLVGVAGWLGMAATRGMATSEMDWNGDGRVDRSEILQSFYAVTAKRSTEGNRECTTYRWFRSGEVIRVECQTVFKDGE</sequence>